<evidence type="ECO:0000313" key="2">
    <source>
        <dbReference type="EMBL" id="KAK9857231.1"/>
    </source>
</evidence>
<dbReference type="AlphaFoldDB" id="A0AAW1SSP8"/>
<proteinExistence type="predicted"/>
<gene>
    <name evidence="2" type="ORF">WJX84_002523</name>
</gene>
<accession>A0AAW1SSP8</accession>
<dbReference type="EMBL" id="JALJOV010000975">
    <property type="protein sequence ID" value="KAK9857231.1"/>
    <property type="molecule type" value="Genomic_DNA"/>
</dbReference>
<keyword evidence="3" id="KW-1185">Reference proteome</keyword>
<dbReference type="Proteomes" id="UP001485043">
    <property type="component" value="Unassembled WGS sequence"/>
</dbReference>
<reference evidence="2 3" key="1">
    <citation type="journal article" date="2024" name="Nat. Commun.">
        <title>Phylogenomics reveals the evolutionary origins of lichenization in chlorophyte algae.</title>
        <authorList>
            <person name="Puginier C."/>
            <person name="Libourel C."/>
            <person name="Otte J."/>
            <person name="Skaloud P."/>
            <person name="Haon M."/>
            <person name="Grisel S."/>
            <person name="Petersen M."/>
            <person name="Berrin J.G."/>
            <person name="Delaux P.M."/>
            <person name="Dal Grande F."/>
            <person name="Keller J."/>
        </authorList>
    </citation>
    <scope>NUCLEOTIDE SEQUENCE [LARGE SCALE GENOMIC DNA]</scope>
    <source>
        <strain evidence="2 3">SAG 2523</strain>
    </source>
</reference>
<feature type="region of interest" description="Disordered" evidence="1">
    <location>
        <begin position="1"/>
        <end position="74"/>
    </location>
</feature>
<evidence type="ECO:0000256" key="1">
    <source>
        <dbReference type="SAM" id="MobiDB-lite"/>
    </source>
</evidence>
<comment type="caution">
    <text evidence="2">The sequence shown here is derived from an EMBL/GenBank/DDBJ whole genome shotgun (WGS) entry which is preliminary data.</text>
</comment>
<feature type="compositionally biased region" description="Pro residues" evidence="1">
    <location>
        <begin position="28"/>
        <end position="49"/>
    </location>
</feature>
<protein>
    <submittedName>
        <fullName evidence="2">Uncharacterized protein</fullName>
    </submittedName>
</protein>
<sequence>MAGRGREATLPAWMQAAQGGPGGGGPPMRGPPRPPGGNEPQGWRPPWPARPHAGATRWHGVTGHAGTARPHGRG</sequence>
<name>A0AAW1SSP8_9CHLO</name>
<organism evidence="2 3">
    <name type="scientific">Apatococcus fuscideae</name>
    <dbReference type="NCBI Taxonomy" id="2026836"/>
    <lineage>
        <taxon>Eukaryota</taxon>
        <taxon>Viridiplantae</taxon>
        <taxon>Chlorophyta</taxon>
        <taxon>core chlorophytes</taxon>
        <taxon>Trebouxiophyceae</taxon>
        <taxon>Chlorellales</taxon>
        <taxon>Chlorellaceae</taxon>
        <taxon>Apatococcus</taxon>
    </lineage>
</organism>
<evidence type="ECO:0000313" key="3">
    <source>
        <dbReference type="Proteomes" id="UP001485043"/>
    </source>
</evidence>